<dbReference type="PANTHER" id="PTHR35167">
    <property type="entry name" value="OS05G0216466 PROTEIN"/>
    <property type="match status" value="1"/>
</dbReference>
<organism evidence="2 3">
    <name type="scientific">Camellia sinensis</name>
    <name type="common">Tea plant</name>
    <name type="synonym">Thea sinensis</name>
    <dbReference type="NCBI Taxonomy" id="4442"/>
    <lineage>
        <taxon>Eukaryota</taxon>
        <taxon>Viridiplantae</taxon>
        <taxon>Streptophyta</taxon>
        <taxon>Embryophyta</taxon>
        <taxon>Tracheophyta</taxon>
        <taxon>Spermatophyta</taxon>
        <taxon>Magnoliopsida</taxon>
        <taxon>eudicotyledons</taxon>
        <taxon>Gunneridae</taxon>
        <taxon>Pentapetalae</taxon>
        <taxon>asterids</taxon>
        <taxon>Ericales</taxon>
        <taxon>Theaceae</taxon>
        <taxon>Camellia</taxon>
    </lineage>
</organism>
<reference evidence="2 3" key="2">
    <citation type="submission" date="2020-07" db="EMBL/GenBank/DDBJ databases">
        <title>Genome assembly of wild tea tree DASZ reveals pedigree and selection history of tea varieties.</title>
        <authorList>
            <person name="Zhang W."/>
        </authorList>
    </citation>
    <scope>NUCLEOTIDE SEQUENCE [LARGE SCALE GENOMIC DNA]</scope>
    <source>
        <strain evidence="3">cv. G240</strain>
        <tissue evidence="2">Leaf</tissue>
    </source>
</reference>
<feature type="compositionally biased region" description="Basic and acidic residues" evidence="1">
    <location>
        <begin position="42"/>
        <end position="61"/>
    </location>
</feature>
<gene>
    <name evidence="2" type="ORF">HYC85_001589</name>
</gene>
<proteinExistence type="predicted"/>
<accession>A0A7J7I5T0</accession>
<dbReference type="PANTHER" id="PTHR35167:SF12">
    <property type="match status" value="1"/>
</dbReference>
<evidence type="ECO:0000256" key="1">
    <source>
        <dbReference type="SAM" id="MobiDB-lite"/>
    </source>
</evidence>
<evidence type="ECO:0000313" key="3">
    <source>
        <dbReference type="Proteomes" id="UP000593564"/>
    </source>
</evidence>
<name>A0A7J7I5T0_CAMSI</name>
<protein>
    <submittedName>
        <fullName evidence="2">Uncharacterized protein</fullName>
    </submittedName>
</protein>
<evidence type="ECO:0000313" key="2">
    <source>
        <dbReference type="EMBL" id="KAF5960380.1"/>
    </source>
</evidence>
<feature type="compositionally biased region" description="Polar residues" evidence="1">
    <location>
        <begin position="62"/>
        <end position="76"/>
    </location>
</feature>
<reference evidence="3" key="1">
    <citation type="journal article" date="2020" name="Nat. Commun.">
        <title>Genome assembly of wild tea tree DASZ reveals pedigree and selection history of tea varieties.</title>
        <authorList>
            <person name="Zhang W."/>
            <person name="Zhang Y."/>
            <person name="Qiu H."/>
            <person name="Guo Y."/>
            <person name="Wan H."/>
            <person name="Zhang X."/>
            <person name="Scossa F."/>
            <person name="Alseekh S."/>
            <person name="Zhang Q."/>
            <person name="Wang P."/>
            <person name="Xu L."/>
            <person name="Schmidt M.H."/>
            <person name="Jia X."/>
            <person name="Li D."/>
            <person name="Zhu A."/>
            <person name="Guo F."/>
            <person name="Chen W."/>
            <person name="Ni D."/>
            <person name="Usadel B."/>
            <person name="Fernie A.R."/>
            <person name="Wen W."/>
        </authorList>
    </citation>
    <scope>NUCLEOTIDE SEQUENCE [LARGE SCALE GENOMIC DNA]</scope>
    <source>
        <strain evidence="3">cv. G240</strain>
    </source>
</reference>
<feature type="compositionally biased region" description="Polar residues" evidence="1">
    <location>
        <begin position="1"/>
        <end position="11"/>
    </location>
</feature>
<comment type="caution">
    <text evidence="2">The sequence shown here is derived from an EMBL/GenBank/DDBJ whole genome shotgun (WGS) entry which is preliminary data.</text>
</comment>
<feature type="region of interest" description="Disordered" evidence="1">
    <location>
        <begin position="1"/>
        <end position="80"/>
    </location>
</feature>
<dbReference type="AlphaFoldDB" id="A0A7J7I5T0"/>
<dbReference type="Proteomes" id="UP000593564">
    <property type="component" value="Unassembled WGS sequence"/>
</dbReference>
<dbReference type="EMBL" id="JACBKZ010000001">
    <property type="protein sequence ID" value="KAF5960380.1"/>
    <property type="molecule type" value="Genomic_DNA"/>
</dbReference>
<keyword evidence="3" id="KW-1185">Reference proteome</keyword>
<sequence length="109" mass="12401">MAEASSPSVGKSEQEKDLTDLDMAAAAQHLMQLSGEEDEKEDTNNDKNKKSDSENHQKQSEEVTSSAKIRTTQQEASFLPKRQRRYRSIVHIYMATKPVNAIHRKQIRS</sequence>